<evidence type="ECO:0000313" key="2">
    <source>
        <dbReference type="Proteomes" id="UP000287651"/>
    </source>
</evidence>
<proteinExistence type="predicted"/>
<organism evidence="1 2">
    <name type="scientific">Ensete ventricosum</name>
    <name type="common">Abyssinian banana</name>
    <name type="synonym">Musa ensete</name>
    <dbReference type="NCBI Taxonomy" id="4639"/>
    <lineage>
        <taxon>Eukaryota</taxon>
        <taxon>Viridiplantae</taxon>
        <taxon>Streptophyta</taxon>
        <taxon>Embryophyta</taxon>
        <taxon>Tracheophyta</taxon>
        <taxon>Spermatophyta</taxon>
        <taxon>Magnoliopsida</taxon>
        <taxon>Liliopsida</taxon>
        <taxon>Zingiberales</taxon>
        <taxon>Musaceae</taxon>
        <taxon>Ensete</taxon>
    </lineage>
</organism>
<gene>
    <name evidence="1" type="ORF">B296_00022677</name>
</gene>
<reference evidence="1 2" key="1">
    <citation type="journal article" date="2014" name="Agronomy (Basel)">
        <title>A Draft Genome Sequence for Ensete ventricosum, the Drought-Tolerant Tree Against Hunger.</title>
        <authorList>
            <person name="Harrison J."/>
            <person name="Moore K.A."/>
            <person name="Paszkiewicz K."/>
            <person name="Jones T."/>
            <person name="Grant M."/>
            <person name="Ambacheew D."/>
            <person name="Muzemil S."/>
            <person name="Studholme D.J."/>
        </authorList>
    </citation>
    <scope>NUCLEOTIDE SEQUENCE [LARGE SCALE GENOMIC DNA]</scope>
</reference>
<comment type="caution">
    <text evidence="1">The sequence shown here is derived from an EMBL/GenBank/DDBJ whole genome shotgun (WGS) entry which is preliminary data.</text>
</comment>
<name>A0A427A5J9_ENSVE</name>
<sequence>MPPPHGLPPLPTAGHNRCPLLQSPLLPTTKSSFPPFLSQQSHVAAALSLGRLFLRPPLFLSSLCYCRNLLLDHCPRFLLQKIIAAAASLADHGNCLLLSAVAVLTTSTRYCLLLTINQPSFSSLCHNRIYRTPSSSRIPAP</sequence>
<dbReference type="Proteomes" id="UP000287651">
    <property type="component" value="Unassembled WGS sequence"/>
</dbReference>
<protein>
    <submittedName>
        <fullName evidence="1">Uncharacterized protein</fullName>
    </submittedName>
</protein>
<dbReference type="EMBL" id="AMZH03003701">
    <property type="protein sequence ID" value="RRT71461.1"/>
    <property type="molecule type" value="Genomic_DNA"/>
</dbReference>
<accession>A0A427A5J9</accession>
<evidence type="ECO:0000313" key="1">
    <source>
        <dbReference type="EMBL" id="RRT71461.1"/>
    </source>
</evidence>
<dbReference type="AlphaFoldDB" id="A0A427A5J9"/>